<protein>
    <submittedName>
        <fullName evidence="2">Dihydroxy-acid dehydratase</fullName>
        <ecNumber evidence="2">4.2.1.9</ecNumber>
    </submittedName>
</protein>
<dbReference type="InterPro" id="IPR042096">
    <property type="entry name" value="Dihydro-acid_dehy_C"/>
</dbReference>
<dbReference type="Pfam" id="PF24877">
    <property type="entry name" value="ILV_EDD_C"/>
    <property type="match status" value="1"/>
</dbReference>
<evidence type="ECO:0000313" key="3">
    <source>
        <dbReference type="Proteomes" id="UP000339249"/>
    </source>
</evidence>
<dbReference type="GO" id="GO:0005829">
    <property type="term" value="C:cytosol"/>
    <property type="evidence" value="ECO:0007669"/>
    <property type="project" value="TreeGrafter"/>
</dbReference>
<gene>
    <name evidence="2" type="primary">ilvD_1</name>
    <name evidence="2" type="ORF">NCTC9185_01861</name>
</gene>
<keyword evidence="2" id="KW-0456">Lyase</keyword>
<dbReference type="PROSITE" id="PS00887">
    <property type="entry name" value="ILVD_EDD_2"/>
    <property type="match status" value="1"/>
</dbReference>
<dbReference type="Gene3D" id="3.50.30.80">
    <property type="entry name" value="IlvD/EDD C-terminal domain-like"/>
    <property type="match status" value="1"/>
</dbReference>
<name>A0A4U9D2Q2_RAOTE</name>
<evidence type="ECO:0000259" key="1">
    <source>
        <dbReference type="Pfam" id="PF24877"/>
    </source>
</evidence>
<reference evidence="2 3" key="1">
    <citation type="submission" date="2019-04" db="EMBL/GenBank/DDBJ databases">
        <authorList>
            <consortium name="Pathogen Informatics"/>
        </authorList>
    </citation>
    <scope>NUCLEOTIDE SEQUENCE [LARGE SCALE GENOMIC DNA]</scope>
    <source>
        <strain evidence="2 3">NCTC9185</strain>
    </source>
</reference>
<dbReference type="EMBL" id="CABDVU010000001">
    <property type="protein sequence ID" value="VTN09955.1"/>
    <property type="molecule type" value="Genomic_DNA"/>
</dbReference>
<dbReference type="Proteomes" id="UP000339249">
    <property type="component" value="Unassembled WGS sequence"/>
</dbReference>
<dbReference type="GO" id="GO:0004160">
    <property type="term" value="F:dihydroxy-acid dehydratase activity"/>
    <property type="evidence" value="ECO:0007669"/>
    <property type="project" value="UniProtKB-EC"/>
</dbReference>
<proteinExistence type="predicted"/>
<dbReference type="AlphaFoldDB" id="A0A4U9D2Q2"/>
<dbReference type="PANTHER" id="PTHR43661:SF1">
    <property type="entry name" value="PHOSPHOGLUCONATE DEHYDRATASE"/>
    <property type="match status" value="1"/>
</dbReference>
<sequence>MENQVIEAPAVIFESQHDVLPAFEAGMLDKDCVVVVRHQGPKANGMPELHKLMPPLGVLLDRRFKIALVTDGRLSGASGKVPSAIHVTPEAYDGGLLAKVRDGDIIRVNGQTGELTLLVDDAELAARQPHIPDLSGSRVGTGREMFSALREKLSGAEQGATCITF</sequence>
<dbReference type="SUPFAM" id="SSF52016">
    <property type="entry name" value="LeuD/IlvD-like"/>
    <property type="match status" value="1"/>
</dbReference>
<accession>A0A4U9D2Q2</accession>
<feature type="domain" description="Dihydroxy-acid/6-phosphogluconate dehydratase C-terminal" evidence="1">
    <location>
        <begin position="4"/>
        <end position="160"/>
    </location>
</feature>
<organism evidence="2 3">
    <name type="scientific">Raoultella terrigena</name>
    <name type="common">Klebsiella terrigena</name>
    <dbReference type="NCBI Taxonomy" id="577"/>
    <lineage>
        <taxon>Bacteria</taxon>
        <taxon>Pseudomonadati</taxon>
        <taxon>Pseudomonadota</taxon>
        <taxon>Gammaproteobacteria</taxon>
        <taxon>Enterobacterales</taxon>
        <taxon>Enterobacteriaceae</taxon>
        <taxon>Klebsiella/Raoultella group</taxon>
        <taxon>Raoultella</taxon>
    </lineage>
</organism>
<dbReference type="EC" id="4.2.1.9" evidence="2"/>
<dbReference type="InterPro" id="IPR056740">
    <property type="entry name" value="ILV_EDD_C"/>
</dbReference>
<dbReference type="GO" id="GO:0004456">
    <property type="term" value="F:phosphogluconate dehydratase activity"/>
    <property type="evidence" value="ECO:0007669"/>
    <property type="project" value="TreeGrafter"/>
</dbReference>
<evidence type="ECO:0000313" key="2">
    <source>
        <dbReference type="EMBL" id="VTN09955.1"/>
    </source>
</evidence>
<dbReference type="InterPro" id="IPR020558">
    <property type="entry name" value="DiOHA_6PGluconate_deHydtase_CS"/>
</dbReference>
<dbReference type="PANTHER" id="PTHR43661">
    <property type="entry name" value="D-XYLONATE DEHYDRATASE"/>
    <property type="match status" value="1"/>
</dbReference>